<dbReference type="RefSeq" id="WP_160448426.1">
    <property type="nucleotide sequence ID" value="NZ_JARUST010000008.1"/>
</dbReference>
<keyword evidence="3" id="KW-0456">Lyase</keyword>
<reference evidence="3" key="2">
    <citation type="submission" date="2013-03" db="EMBL/GenBank/DDBJ databases">
        <authorList>
            <person name="Howell K."/>
            <person name="Weinert L."/>
            <person name="Luan S.-L."/>
            <person name="Peters S."/>
            <person name="Aragon V."/>
            <person name="Angen O."/>
            <person name="Tucker A.W."/>
            <person name="Maskell D.J."/>
        </authorList>
    </citation>
    <scope>NUCLEOTIDE SEQUENCE</scope>
    <source>
        <strain evidence="3">H555</strain>
    </source>
</reference>
<reference evidence="3" key="1">
    <citation type="journal article" date="2013" name="J. Bacteriol.">
        <title>Gene content and diversity of the loci encoding biosynthesis of capsular polysaccharides of the 15 serovar reference strains of Haemophilus parasuis.</title>
        <authorList>
            <consortium name="BRaDP1T Consortium"/>
            <person name="Howell K.J."/>
            <person name="Weinert L.A."/>
            <person name="Luan S.L."/>
            <person name="Peters S.E."/>
            <person name="Chaudhuri R.R."/>
            <person name="Harris D."/>
            <person name="Angen O."/>
            <person name="Aragon V."/>
            <person name="Parkhill J."/>
            <person name="Langford P.R."/>
            <person name="Rycroft A.N."/>
            <person name="Wren B.W."/>
            <person name="Tucker A.W."/>
            <person name="Maskell D.J."/>
        </authorList>
    </citation>
    <scope>NUCLEOTIDE SEQUENCE</scope>
    <source>
        <strain evidence="3">H555</strain>
    </source>
</reference>
<dbReference type="GO" id="GO:0016757">
    <property type="term" value="F:glycosyltransferase activity"/>
    <property type="evidence" value="ECO:0007669"/>
    <property type="project" value="InterPro"/>
</dbReference>
<protein>
    <submittedName>
        <fullName evidence="3">Aminodeoxychorismate lyase</fullName>
    </submittedName>
</protein>
<organism evidence="3">
    <name type="scientific">Glaesserella parasuis</name>
    <name type="common">Haemophilus parasuis</name>
    <dbReference type="NCBI Taxonomy" id="738"/>
    <lineage>
        <taxon>Bacteria</taxon>
        <taxon>Pseudomonadati</taxon>
        <taxon>Pseudomonadota</taxon>
        <taxon>Gammaproteobacteria</taxon>
        <taxon>Pasteurellales</taxon>
        <taxon>Pasteurellaceae</taxon>
        <taxon>Glaesserella</taxon>
    </lineage>
</organism>
<dbReference type="Pfam" id="PF13439">
    <property type="entry name" value="Glyco_transf_4"/>
    <property type="match status" value="1"/>
</dbReference>
<dbReference type="AlphaFoldDB" id="T1RQ56"/>
<dbReference type="InterPro" id="IPR028098">
    <property type="entry name" value="Glyco_trans_4-like_N"/>
</dbReference>
<feature type="domain" description="Glycosyl transferase family 1" evidence="1">
    <location>
        <begin position="191"/>
        <end position="327"/>
    </location>
</feature>
<dbReference type="PANTHER" id="PTHR45947">
    <property type="entry name" value="SULFOQUINOVOSYL TRANSFERASE SQD2"/>
    <property type="match status" value="1"/>
</dbReference>
<dbReference type="SUPFAM" id="SSF53756">
    <property type="entry name" value="UDP-Glycosyltransferase/glycogen phosphorylase"/>
    <property type="match status" value="1"/>
</dbReference>
<evidence type="ECO:0000259" key="2">
    <source>
        <dbReference type="Pfam" id="PF13439"/>
    </source>
</evidence>
<sequence>MMKINFIVYSFNQDNTGGVTRVVANLANQFCKHSDMNVTIYSLSECSSLAFEINQNVNLKSLDMEFYTPKQYSGFRKILWIFNVFKKLEYIVKEEKDAIWLSTSTPFNMVFGLIKMKYPGIKVIGCEHTSTVYSKGLLLDKLKSFFLKKLNYTVALTTQDKEYYKKIGVKNVEVIPNSISSELFINHCDFQRKYVIYVGRFEEEKQPLLALEAYHKSKLFEKGISLKMFGAGIQLENIKDYIKQNKLEDYVELISGENRIDKIYNNAYALLLTSKVEGFPMVILESIARNVPVLSFDVPYGPRNIIQHNKNGFLIEPYDIEMFVSYLHSERLKSVQVSDISYTVFGFVNENIIKSWLKIFNMLASNK</sequence>
<dbReference type="EMBL" id="KC795447">
    <property type="protein sequence ID" value="AGM38789.1"/>
    <property type="molecule type" value="Genomic_DNA"/>
</dbReference>
<gene>
    <name evidence="3" type="primary">adlA10</name>
</gene>
<dbReference type="InterPro" id="IPR001296">
    <property type="entry name" value="Glyco_trans_1"/>
</dbReference>
<dbReference type="PANTHER" id="PTHR45947:SF3">
    <property type="entry name" value="SULFOQUINOVOSYL TRANSFERASE SQD2"/>
    <property type="match status" value="1"/>
</dbReference>
<feature type="domain" description="Glycosyltransferase subfamily 4-like N-terminal" evidence="2">
    <location>
        <begin position="17"/>
        <end position="181"/>
    </location>
</feature>
<dbReference type="GO" id="GO:0016829">
    <property type="term" value="F:lyase activity"/>
    <property type="evidence" value="ECO:0007669"/>
    <property type="project" value="UniProtKB-KW"/>
</dbReference>
<name>T1RQ56_GLAPU</name>
<proteinExistence type="predicted"/>
<dbReference type="InterPro" id="IPR050194">
    <property type="entry name" value="Glycosyltransferase_grp1"/>
</dbReference>
<evidence type="ECO:0000259" key="1">
    <source>
        <dbReference type="Pfam" id="PF00534"/>
    </source>
</evidence>
<evidence type="ECO:0000313" key="3">
    <source>
        <dbReference type="EMBL" id="AGM38789.1"/>
    </source>
</evidence>
<dbReference type="Gene3D" id="3.40.50.2000">
    <property type="entry name" value="Glycogen Phosphorylase B"/>
    <property type="match status" value="2"/>
</dbReference>
<dbReference type="Pfam" id="PF00534">
    <property type="entry name" value="Glycos_transf_1"/>
    <property type="match status" value="1"/>
</dbReference>
<accession>T1RQ56</accession>